<dbReference type="PROSITE" id="PS50404">
    <property type="entry name" value="GST_NTER"/>
    <property type="match status" value="1"/>
</dbReference>
<dbReference type="PANTHER" id="PTHR42815">
    <property type="entry name" value="FAD-BINDING, PUTATIVE (AFU_ORTHOLOGUE AFUA_6G07600)-RELATED"/>
    <property type="match status" value="1"/>
</dbReference>
<dbReference type="Pfam" id="PF14497">
    <property type="entry name" value="GST_C_3"/>
    <property type="match status" value="1"/>
</dbReference>
<dbReference type="OrthoDB" id="414243at2759"/>
<evidence type="ECO:0000313" key="4">
    <source>
        <dbReference type="Proteomes" id="UP000054383"/>
    </source>
</evidence>
<keyword evidence="4" id="KW-1185">Reference proteome</keyword>
<dbReference type="Gene3D" id="1.20.1050.10">
    <property type="match status" value="1"/>
</dbReference>
<dbReference type="InterPro" id="IPR004045">
    <property type="entry name" value="Glutathione_S-Trfase_N"/>
</dbReference>
<dbReference type="Pfam" id="PF02798">
    <property type="entry name" value="GST_N"/>
    <property type="match status" value="1"/>
</dbReference>
<evidence type="ECO:0000313" key="3">
    <source>
        <dbReference type="EMBL" id="CRG82679.1"/>
    </source>
</evidence>
<protein>
    <recommendedName>
        <fullName evidence="2">GST N-terminal domain-containing protein</fullName>
    </recommendedName>
</protein>
<evidence type="ECO:0000259" key="2">
    <source>
        <dbReference type="PROSITE" id="PS50404"/>
    </source>
</evidence>
<dbReference type="SUPFAM" id="SSF47616">
    <property type="entry name" value="GST C-terminal domain-like"/>
    <property type="match status" value="1"/>
</dbReference>
<dbReference type="InterPro" id="IPR004046">
    <property type="entry name" value="GST_C"/>
</dbReference>
<dbReference type="InterPro" id="IPR036249">
    <property type="entry name" value="Thioredoxin-like_sf"/>
</dbReference>
<dbReference type="InterPro" id="IPR036282">
    <property type="entry name" value="Glutathione-S-Trfase_C_sf"/>
</dbReference>
<dbReference type="InterPro" id="IPR039261">
    <property type="entry name" value="FNR_nucleotide-bd"/>
</dbReference>
<feature type="transmembrane region" description="Helical" evidence="1">
    <location>
        <begin position="314"/>
        <end position="333"/>
    </location>
</feature>
<organism evidence="3 4">
    <name type="scientific">Talaromyces islandicus</name>
    <name type="common">Penicillium islandicum</name>
    <dbReference type="NCBI Taxonomy" id="28573"/>
    <lineage>
        <taxon>Eukaryota</taxon>
        <taxon>Fungi</taxon>
        <taxon>Dikarya</taxon>
        <taxon>Ascomycota</taxon>
        <taxon>Pezizomycotina</taxon>
        <taxon>Eurotiomycetes</taxon>
        <taxon>Eurotiomycetidae</taxon>
        <taxon>Eurotiales</taxon>
        <taxon>Trichocomaceae</taxon>
        <taxon>Talaromyces</taxon>
        <taxon>Talaromyces sect. Islandici</taxon>
    </lineage>
</organism>
<evidence type="ECO:0000256" key="1">
    <source>
        <dbReference type="SAM" id="Phobius"/>
    </source>
</evidence>
<dbReference type="Proteomes" id="UP000054383">
    <property type="component" value="Unassembled WGS sequence"/>
</dbReference>
<name>A0A0U1LI36_TALIS</name>
<reference evidence="3 4" key="1">
    <citation type="submission" date="2015-04" db="EMBL/GenBank/DDBJ databases">
        <authorList>
            <person name="Syromyatnikov M.Y."/>
            <person name="Popov V.N."/>
        </authorList>
    </citation>
    <scope>NUCLEOTIDE SEQUENCE [LARGE SCALE GENOMIC DNA]</scope>
    <source>
        <strain evidence="3">WF-38-12</strain>
    </source>
</reference>
<dbReference type="AlphaFoldDB" id="A0A0U1LI36"/>
<dbReference type="CDD" id="cd03039">
    <property type="entry name" value="GST_N_Sigma_like"/>
    <property type="match status" value="1"/>
</dbReference>
<dbReference type="InterPro" id="IPR040079">
    <property type="entry name" value="Glutathione_S-Trfase"/>
</dbReference>
<dbReference type="PANTHER" id="PTHR42815:SF2">
    <property type="entry name" value="FAD-BINDING, PUTATIVE (AFU_ORTHOLOGUE AFUA_6G07600)-RELATED"/>
    <property type="match status" value="1"/>
</dbReference>
<gene>
    <name evidence="3" type="ORF">PISL3812_00023</name>
</gene>
<keyword evidence="1" id="KW-0472">Membrane</keyword>
<dbReference type="Gene3D" id="3.40.30.10">
    <property type="entry name" value="Glutaredoxin"/>
    <property type="match status" value="1"/>
</dbReference>
<accession>A0A0U1LI36</accession>
<keyword evidence="1" id="KW-1133">Transmembrane helix</keyword>
<sequence>MSQPVYHYLDIGRLGRGEVVRLFMLDAGIQYQDIRYAFDDTWQATSKSLKDKGISPTGKLPVLEYEGKILSQHVPILRYLSRELGGYDGKSSYEKYIVDAVSDLYIDWRFQWVQALRKVTEQYKNTFVPDYYNLLSRFYTENDGPFLVGNEITYADFVVYCSIDNDDRIGTLPLSQAIQYADDVATFRFKVINPRSGRTGLKVLPGQAIVLDFMHWMGPPVYRHMANDTPGSVNDDRVRTWTVSSAHECQDVTWFDLTMREVKQGAVTGSLFNILRQESRGKTNEVLNILGTNVSADIVGVTGDFNMETNDLRMLWVAGGIGVIPFMAMLAAIGERKKSIRVTVTLALATREPMGFLDLLNASFPKSSPNAQIKVDVFVSEGGGTANDLSRSLNLHGLDVNFYNQRIPNDYWSIAMIVIKLSYVVLESLEM</sequence>
<dbReference type="CDD" id="cd03192">
    <property type="entry name" value="GST_C_Sigma_like"/>
    <property type="match status" value="1"/>
</dbReference>
<dbReference type="Gene3D" id="3.40.50.80">
    <property type="entry name" value="Nucleotide-binding domain of ferredoxin-NADP reductase (FNR) module"/>
    <property type="match status" value="1"/>
</dbReference>
<dbReference type="STRING" id="28573.A0A0U1LI36"/>
<feature type="domain" description="GST N-terminal" evidence="2">
    <location>
        <begin position="4"/>
        <end position="88"/>
    </location>
</feature>
<dbReference type="EMBL" id="CVMT01000001">
    <property type="protein sequence ID" value="CRG82679.1"/>
    <property type="molecule type" value="Genomic_DNA"/>
</dbReference>
<dbReference type="SUPFAM" id="SSF52343">
    <property type="entry name" value="Ferredoxin reductase-like, C-terminal NADP-linked domain"/>
    <property type="match status" value="1"/>
</dbReference>
<dbReference type="SFLD" id="SFLDS00019">
    <property type="entry name" value="Glutathione_Transferase_(cytos"/>
    <property type="match status" value="1"/>
</dbReference>
<dbReference type="SUPFAM" id="SSF52833">
    <property type="entry name" value="Thioredoxin-like"/>
    <property type="match status" value="1"/>
</dbReference>
<keyword evidence="1" id="KW-0812">Transmembrane</keyword>
<proteinExistence type="predicted"/>